<accession>A0ABS5RSV7</accession>
<dbReference type="RefSeq" id="WP_213983699.1">
    <property type="nucleotide sequence ID" value="NZ_JAFMNX010000001.1"/>
</dbReference>
<organism evidence="1 2">
    <name type="scientific">Tianweitania aestuarii</name>
    <dbReference type="NCBI Taxonomy" id="2814886"/>
    <lineage>
        <taxon>Bacteria</taxon>
        <taxon>Pseudomonadati</taxon>
        <taxon>Pseudomonadota</taxon>
        <taxon>Alphaproteobacteria</taxon>
        <taxon>Hyphomicrobiales</taxon>
        <taxon>Phyllobacteriaceae</taxon>
        <taxon>Tianweitania</taxon>
    </lineage>
</organism>
<keyword evidence="2" id="KW-1185">Reference proteome</keyword>
<dbReference type="EMBL" id="JAFMNX010000001">
    <property type="protein sequence ID" value="MBS9720143.1"/>
    <property type="molecule type" value="Genomic_DNA"/>
</dbReference>
<evidence type="ECO:0000313" key="1">
    <source>
        <dbReference type="EMBL" id="MBS9720143.1"/>
    </source>
</evidence>
<sequence length="117" mass="12622">MVPLTLTAGRKPWAPTPREIDDDVLKRQHTAVWAAIDEVAARRGVSVSRLSILAGNDSTAFNKSKRTLKSALRFPGTETIARILHVAGMTYSDFGALVDKHLAADGIDSTPEAPADR</sequence>
<evidence type="ECO:0008006" key="3">
    <source>
        <dbReference type="Google" id="ProtNLM"/>
    </source>
</evidence>
<dbReference type="Proteomes" id="UP001297272">
    <property type="component" value="Unassembled WGS sequence"/>
</dbReference>
<gene>
    <name evidence="1" type="ORF">JYU29_05515</name>
</gene>
<evidence type="ECO:0000313" key="2">
    <source>
        <dbReference type="Proteomes" id="UP001297272"/>
    </source>
</evidence>
<proteinExistence type="predicted"/>
<name>A0ABS5RSV7_9HYPH</name>
<reference evidence="1 2" key="1">
    <citation type="submission" date="2021-03" db="EMBL/GenBank/DDBJ databases">
        <title>Tianweitania aestuarii sp. nov., isolated from a tidal flat.</title>
        <authorList>
            <person name="Park S."/>
            <person name="Yoon J.-H."/>
        </authorList>
    </citation>
    <scope>NUCLEOTIDE SEQUENCE [LARGE SCALE GENOMIC DNA]</scope>
    <source>
        <strain evidence="1 2">BSSL-BM11</strain>
    </source>
</reference>
<protein>
    <recommendedName>
        <fullName evidence="3">XRE family transcriptional regulator</fullName>
    </recommendedName>
</protein>
<comment type="caution">
    <text evidence="1">The sequence shown here is derived from an EMBL/GenBank/DDBJ whole genome shotgun (WGS) entry which is preliminary data.</text>
</comment>